<evidence type="ECO:0008006" key="4">
    <source>
        <dbReference type="Google" id="ProtNLM"/>
    </source>
</evidence>
<dbReference type="RefSeq" id="WP_245791670.1">
    <property type="nucleotide sequence ID" value="NZ_FODD01000034.1"/>
</dbReference>
<dbReference type="AlphaFoldDB" id="A0A1H8RF37"/>
<keyword evidence="3" id="KW-1185">Reference proteome</keyword>
<sequence length="128" mass="13554">MHVSQHQPSSGPEPKPGTDGKRSLYVPVRRGPAGSVVRLWRTPFGTRTAVAFTSDRRLRSVLGPTQPWIRLSEAALRRMVEPLGAILLTIDPLLTARPPASWSTPADAPASASASGAADPTEPEAATP</sequence>
<gene>
    <name evidence="2" type="ORF">SAMN05216267_103449</name>
</gene>
<feature type="compositionally biased region" description="Polar residues" evidence="1">
    <location>
        <begin position="1"/>
        <end position="10"/>
    </location>
</feature>
<evidence type="ECO:0000256" key="1">
    <source>
        <dbReference type="SAM" id="MobiDB-lite"/>
    </source>
</evidence>
<accession>A0A1H8RF37</accession>
<dbReference type="InterPro" id="IPR049975">
    <property type="entry name" value="SAV_915-like_dom"/>
</dbReference>
<dbReference type="NCBIfam" id="NF042914">
    <property type="entry name" value="SAV915_dom"/>
    <property type="match status" value="1"/>
</dbReference>
<dbReference type="Proteomes" id="UP000181951">
    <property type="component" value="Unassembled WGS sequence"/>
</dbReference>
<feature type="region of interest" description="Disordered" evidence="1">
    <location>
        <begin position="1"/>
        <end position="27"/>
    </location>
</feature>
<name>A0A1H8RF37_9ACTN</name>
<protein>
    <recommendedName>
        <fullName evidence="4">SseB protein N-terminal domain-containing protein</fullName>
    </recommendedName>
</protein>
<dbReference type="EMBL" id="FODD01000034">
    <property type="protein sequence ID" value="SEO65010.1"/>
    <property type="molecule type" value="Genomic_DNA"/>
</dbReference>
<proteinExistence type="predicted"/>
<reference evidence="2 3" key="1">
    <citation type="submission" date="2016-10" db="EMBL/GenBank/DDBJ databases">
        <authorList>
            <person name="de Groot N.N."/>
        </authorList>
    </citation>
    <scope>NUCLEOTIDE SEQUENCE [LARGE SCALE GENOMIC DNA]</scope>
    <source>
        <strain evidence="2 3">CGMCC 4.2026</strain>
    </source>
</reference>
<dbReference type="STRING" id="310780.SAMN05216267_103449"/>
<feature type="compositionally biased region" description="Low complexity" evidence="1">
    <location>
        <begin position="98"/>
        <end position="128"/>
    </location>
</feature>
<feature type="region of interest" description="Disordered" evidence="1">
    <location>
        <begin position="97"/>
        <end position="128"/>
    </location>
</feature>
<organism evidence="2 3">
    <name type="scientific">Actinacidiphila rubida</name>
    <dbReference type="NCBI Taxonomy" id="310780"/>
    <lineage>
        <taxon>Bacteria</taxon>
        <taxon>Bacillati</taxon>
        <taxon>Actinomycetota</taxon>
        <taxon>Actinomycetes</taxon>
        <taxon>Kitasatosporales</taxon>
        <taxon>Streptomycetaceae</taxon>
        <taxon>Actinacidiphila</taxon>
    </lineage>
</organism>
<evidence type="ECO:0000313" key="2">
    <source>
        <dbReference type="EMBL" id="SEO65010.1"/>
    </source>
</evidence>
<evidence type="ECO:0000313" key="3">
    <source>
        <dbReference type="Proteomes" id="UP000181951"/>
    </source>
</evidence>